<evidence type="ECO:0000256" key="2">
    <source>
        <dbReference type="SAM" id="Phobius"/>
    </source>
</evidence>
<proteinExistence type="predicted"/>
<organism evidence="3 4">
    <name type="scientific">Candidatus Methanoperedens nitratireducens</name>
    <dbReference type="NCBI Taxonomy" id="1392998"/>
    <lineage>
        <taxon>Archaea</taxon>
        <taxon>Methanobacteriati</taxon>
        <taxon>Methanobacteriota</taxon>
        <taxon>Stenosarchaea group</taxon>
        <taxon>Methanomicrobia</taxon>
        <taxon>Methanosarcinales</taxon>
        <taxon>ANME-2 cluster</taxon>
        <taxon>Candidatus Methanoperedentaceae</taxon>
        <taxon>Candidatus Methanoperedens</taxon>
    </lineage>
</organism>
<evidence type="ECO:0000313" key="3">
    <source>
        <dbReference type="EMBL" id="KPQ44692.1"/>
    </source>
</evidence>
<feature type="compositionally biased region" description="Low complexity" evidence="1">
    <location>
        <begin position="278"/>
        <end position="291"/>
    </location>
</feature>
<feature type="region of interest" description="Disordered" evidence="1">
    <location>
        <begin position="278"/>
        <end position="306"/>
    </location>
</feature>
<evidence type="ECO:0000256" key="1">
    <source>
        <dbReference type="SAM" id="MobiDB-lite"/>
    </source>
</evidence>
<keyword evidence="2" id="KW-0812">Transmembrane</keyword>
<dbReference type="AlphaFoldDB" id="A0A0P8ACZ9"/>
<feature type="region of interest" description="Disordered" evidence="1">
    <location>
        <begin position="84"/>
        <end position="107"/>
    </location>
</feature>
<dbReference type="EMBL" id="LKCM01000062">
    <property type="protein sequence ID" value="KPQ44692.1"/>
    <property type="molecule type" value="Genomic_DNA"/>
</dbReference>
<keyword evidence="2" id="KW-1133">Transmembrane helix</keyword>
<protein>
    <submittedName>
        <fullName evidence="3">Cell surface protein</fullName>
    </submittedName>
</protein>
<dbReference type="NCBIfam" id="TIGR04213">
    <property type="entry name" value="PGF_pre_PGF"/>
    <property type="match status" value="1"/>
</dbReference>
<name>A0A0P8ACZ9_9EURY</name>
<dbReference type="InterPro" id="IPR026453">
    <property type="entry name" value="PGF_pre_PGF"/>
</dbReference>
<sequence>MIYILRGITKLQNREKGLLTNNTDMTNKFSEIIKSKFPGKISVTFKIILLIVLLVLVSRASASPSDENPVATVPGSDPVTVEAGSSYTYSLPDNTPISSGGGSSSRENVSNIKLIERSDLPIYRNVTTFYRFTHVKNPVMFVNITGNTTMDIITTLTEVLNGTSTLVKTPPKGLVYKNINIRVGTPGFATSRNIKEALIKFRVENSWMSANNVTSSDIVLVKWNGNSWIELETNVLSKDDTDTFFEGKTITFSPFAIIAKISEARPIANADSNVNTSANSNVNTNANPNANISPLKTPQQPGASQKPVETAVITRIETSLVSTWSIILIILIMNFIVIALYFLWVRK</sequence>
<feature type="transmembrane region" description="Helical" evidence="2">
    <location>
        <begin position="324"/>
        <end position="344"/>
    </location>
</feature>
<accession>A0A0P8ACZ9</accession>
<reference evidence="3 4" key="1">
    <citation type="submission" date="2015-09" db="EMBL/GenBank/DDBJ databases">
        <title>A metagenomics-based metabolic model of nitrate-dependent anaerobic oxidation of methane by Methanoperedens-like archaea.</title>
        <authorList>
            <person name="Arshad A."/>
            <person name="Speth D.R."/>
            <person name="De Graaf R.M."/>
            <person name="Op Den Camp H.J."/>
            <person name="Jetten M.S."/>
            <person name="Welte C.U."/>
        </authorList>
    </citation>
    <scope>NUCLEOTIDE SEQUENCE [LARGE SCALE GENOMIC DNA]</scope>
</reference>
<dbReference type="Proteomes" id="UP000050360">
    <property type="component" value="Unassembled WGS sequence"/>
</dbReference>
<comment type="caution">
    <text evidence="3">The sequence shown here is derived from an EMBL/GenBank/DDBJ whole genome shotgun (WGS) entry which is preliminary data.</text>
</comment>
<feature type="compositionally biased region" description="Polar residues" evidence="1">
    <location>
        <begin position="292"/>
        <end position="303"/>
    </location>
</feature>
<keyword evidence="2" id="KW-0472">Membrane</keyword>
<evidence type="ECO:0000313" key="4">
    <source>
        <dbReference type="Proteomes" id="UP000050360"/>
    </source>
</evidence>
<gene>
    <name evidence="3" type="ORF">MPEBLZ_00711</name>
</gene>